<dbReference type="Proteomes" id="UP000789920">
    <property type="component" value="Unassembled WGS sequence"/>
</dbReference>
<comment type="caution">
    <text evidence="1">The sequence shown here is derived from an EMBL/GenBank/DDBJ whole genome shotgun (WGS) entry which is preliminary data.</text>
</comment>
<evidence type="ECO:0000313" key="1">
    <source>
        <dbReference type="EMBL" id="CAG8667486.1"/>
    </source>
</evidence>
<reference evidence="1" key="1">
    <citation type="submission" date="2021-06" db="EMBL/GenBank/DDBJ databases">
        <authorList>
            <person name="Kallberg Y."/>
            <person name="Tangrot J."/>
            <person name="Rosling A."/>
        </authorList>
    </citation>
    <scope>NUCLEOTIDE SEQUENCE</scope>
    <source>
        <strain evidence="1">MA461A</strain>
    </source>
</reference>
<sequence length="50" mass="5980">MWEVDTSLNSQELVYNKDFNKDFIENIYDVLLSYLSTLIIENKHLSIQEI</sequence>
<dbReference type="EMBL" id="CAJVQC010015471">
    <property type="protein sequence ID" value="CAG8667486.1"/>
    <property type="molecule type" value="Genomic_DNA"/>
</dbReference>
<name>A0ACA9NP48_9GLOM</name>
<protein>
    <submittedName>
        <fullName evidence="1">23516_t:CDS:1</fullName>
    </submittedName>
</protein>
<gene>
    <name evidence="1" type="ORF">RPERSI_LOCUS8533</name>
</gene>
<evidence type="ECO:0000313" key="2">
    <source>
        <dbReference type="Proteomes" id="UP000789920"/>
    </source>
</evidence>
<keyword evidence="2" id="KW-1185">Reference proteome</keyword>
<accession>A0ACA9NP48</accession>
<proteinExistence type="predicted"/>
<organism evidence="1 2">
    <name type="scientific">Racocetra persica</name>
    <dbReference type="NCBI Taxonomy" id="160502"/>
    <lineage>
        <taxon>Eukaryota</taxon>
        <taxon>Fungi</taxon>
        <taxon>Fungi incertae sedis</taxon>
        <taxon>Mucoromycota</taxon>
        <taxon>Glomeromycotina</taxon>
        <taxon>Glomeromycetes</taxon>
        <taxon>Diversisporales</taxon>
        <taxon>Gigasporaceae</taxon>
        <taxon>Racocetra</taxon>
    </lineage>
</organism>